<name>A0ACC1Y6C5_MELAZ</name>
<organism evidence="1 2">
    <name type="scientific">Melia azedarach</name>
    <name type="common">Chinaberry tree</name>
    <dbReference type="NCBI Taxonomy" id="155640"/>
    <lineage>
        <taxon>Eukaryota</taxon>
        <taxon>Viridiplantae</taxon>
        <taxon>Streptophyta</taxon>
        <taxon>Embryophyta</taxon>
        <taxon>Tracheophyta</taxon>
        <taxon>Spermatophyta</taxon>
        <taxon>Magnoliopsida</taxon>
        <taxon>eudicotyledons</taxon>
        <taxon>Gunneridae</taxon>
        <taxon>Pentapetalae</taxon>
        <taxon>rosids</taxon>
        <taxon>malvids</taxon>
        <taxon>Sapindales</taxon>
        <taxon>Meliaceae</taxon>
        <taxon>Melia</taxon>
    </lineage>
</organism>
<dbReference type="EMBL" id="CM051398">
    <property type="protein sequence ID" value="KAJ4718667.1"/>
    <property type="molecule type" value="Genomic_DNA"/>
</dbReference>
<evidence type="ECO:0000313" key="1">
    <source>
        <dbReference type="EMBL" id="KAJ4718667.1"/>
    </source>
</evidence>
<proteinExistence type="predicted"/>
<evidence type="ECO:0000313" key="2">
    <source>
        <dbReference type="Proteomes" id="UP001164539"/>
    </source>
</evidence>
<dbReference type="Proteomes" id="UP001164539">
    <property type="component" value="Chromosome 5"/>
</dbReference>
<sequence>MDPAHFQAAVRGDVNEFPFCDVDKPGISTIFNKLSPLGNSMLHVAASYNHNEIVELMARYFPGLISKTNNQEDTALHVAARTGNLETAATLVYCTKQIPTITSEADPSLLRMKNSKGNTALHDALLSLLASRDIDGTTSDKSLDLASLTLRLASQEPEVLYYQNKEGKSPLCLAVEFGREDILDYLLTVTAEVHGSDDRMPEGESPAHVAVKQKRLDLLKIIMEKKPELLRLRDEKGNPTLHCAASVGFIEGVRYLLEVNNGSVLERNEKGLYPLHVACKSGQVEITKKLLTKWPDPTELLCNRGRNILHVAAKSGKQHVVTCIMEESISDKLINQMDNYGNTPLHLAVLRGHYYVVDILLRDNRLISTFKNNEGLTAYNIAAKQSEILGTEFSENQIIPGKENIAEHESSKAAGNTDKQPTKANSKKSKTPYPFEAIMTLSVLACRSRRSLMNHCVSVENRRLKRDGGSDEDVKKRINNLLVVATVIVGAAFAASIQMASSVGDANAAKMSLRRFYIFETLAMHTSIVAAFLLCWAQLVARYIASSIVHLVFGLLGISLYMTCCAFAVATGMAMRSNEVFMEMIFVIQLIFIVVQSFVLVPFLFVPFKLKEGSILLVYYLRFWCDFHFNRLRITFFKQKQ</sequence>
<protein>
    <submittedName>
        <fullName evidence="1">Protein ACCELERATED CELL DEATH 6</fullName>
    </submittedName>
</protein>
<keyword evidence="2" id="KW-1185">Reference proteome</keyword>
<comment type="caution">
    <text evidence="1">The sequence shown here is derived from an EMBL/GenBank/DDBJ whole genome shotgun (WGS) entry which is preliminary data.</text>
</comment>
<gene>
    <name evidence="1" type="ORF">OWV82_010317</name>
</gene>
<reference evidence="1 2" key="1">
    <citation type="journal article" date="2023" name="Science">
        <title>Complex scaffold remodeling in plant triterpene biosynthesis.</title>
        <authorList>
            <person name="De La Pena R."/>
            <person name="Hodgson H."/>
            <person name="Liu J.C."/>
            <person name="Stephenson M.J."/>
            <person name="Martin A.C."/>
            <person name="Owen C."/>
            <person name="Harkess A."/>
            <person name="Leebens-Mack J."/>
            <person name="Jimenez L.E."/>
            <person name="Osbourn A."/>
            <person name="Sattely E.S."/>
        </authorList>
    </citation>
    <scope>NUCLEOTIDE SEQUENCE [LARGE SCALE GENOMIC DNA]</scope>
    <source>
        <strain evidence="2">cv. JPN11</strain>
        <tissue evidence="1">Leaf</tissue>
    </source>
</reference>
<accession>A0ACC1Y6C5</accession>